<evidence type="ECO:0000313" key="3">
    <source>
        <dbReference type="Proteomes" id="UP000054279"/>
    </source>
</evidence>
<feature type="region of interest" description="Disordered" evidence="1">
    <location>
        <begin position="1"/>
        <end position="67"/>
    </location>
</feature>
<feature type="compositionally biased region" description="Low complexity" evidence="1">
    <location>
        <begin position="54"/>
        <end position="67"/>
    </location>
</feature>
<feature type="region of interest" description="Disordered" evidence="1">
    <location>
        <begin position="309"/>
        <end position="346"/>
    </location>
</feature>
<evidence type="ECO:0000256" key="1">
    <source>
        <dbReference type="SAM" id="MobiDB-lite"/>
    </source>
</evidence>
<dbReference type="HOGENOM" id="CLU_026023_0_0_1"/>
<proteinExistence type="predicted"/>
<accession>A0A0C9UHL0</accession>
<dbReference type="Proteomes" id="UP000054279">
    <property type="component" value="Unassembled WGS sequence"/>
</dbReference>
<keyword evidence="3" id="KW-1185">Reference proteome</keyword>
<protein>
    <submittedName>
        <fullName evidence="2">Uncharacterized protein</fullName>
    </submittedName>
</protein>
<reference evidence="2 3" key="1">
    <citation type="submission" date="2014-06" db="EMBL/GenBank/DDBJ databases">
        <title>Evolutionary Origins and Diversification of the Mycorrhizal Mutualists.</title>
        <authorList>
            <consortium name="DOE Joint Genome Institute"/>
            <consortium name="Mycorrhizal Genomics Consortium"/>
            <person name="Kohler A."/>
            <person name="Kuo A."/>
            <person name="Nagy L.G."/>
            <person name="Floudas D."/>
            <person name="Copeland A."/>
            <person name="Barry K.W."/>
            <person name="Cichocki N."/>
            <person name="Veneault-Fourrey C."/>
            <person name="LaButti K."/>
            <person name="Lindquist E.A."/>
            <person name="Lipzen A."/>
            <person name="Lundell T."/>
            <person name="Morin E."/>
            <person name="Murat C."/>
            <person name="Riley R."/>
            <person name="Ohm R."/>
            <person name="Sun H."/>
            <person name="Tunlid A."/>
            <person name="Henrissat B."/>
            <person name="Grigoriev I.V."/>
            <person name="Hibbett D.S."/>
            <person name="Martin F."/>
        </authorList>
    </citation>
    <scope>NUCLEOTIDE SEQUENCE [LARGE SCALE GENOMIC DNA]</scope>
    <source>
        <strain evidence="2 3">SS14</strain>
    </source>
</reference>
<dbReference type="OrthoDB" id="2959034at2759"/>
<dbReference type="EMBL" id="KN837450">
    <property type="protein sequence ID" value="KIJ24881.1"/>
    <property type="molecule type" value="Genomic_DNA"/>
</dbReference>
<dbReference type="AlphaFoldDB" id="A0A0C9UHL0"/>
<organism evidence="2 3">
    <name type="scientific">Sphaerobolus stellatus (strain SS14)</name>
    <dbReference type="NCBI Taxonomy" id="990650"/>
    <lineage>
        <taxon>Eukaryota</taxon>
        <taxon>Fungi</taxon>
        <taxon>Dikarya</taxon>
        <taxon>Basidiomycota</taxon>
        <taxon>Agaricomycotina</taxon>
        <taxon>Agaricomycetes</taxon>
        <taxon>Phallomycetidae</taxon>
        <taxon>Geastrales</taxon>
        <taxon>Sphaerobolaceae</taxon>
        <taxon>Sphaerobolus</taxon>
    </lineage>
</organism>
<evidence type="ECO:0000313" key="2">
    <source>
        <dbReference type="EMBL" id="KIJ24881.1"/>
    </source>
</evidence>
<gene>
    <name evidence="2" type="ORF">M422DRAFT_38978</name>
</gene>
<name>A0A0C9UHL0_SPHS4</name>
<sequence length="430" mass="47262">MIVNNKGPSEDPSDAPPPYDGMETSSPTRPTFNRPLVDSKRDPSIEDLNVPEVSSPTISSKASSSKKPWFSWFGETSKKDKKEIKQTVQALIRDVVQDPQSAAAAYVLQSCSDTCKARGLSFQSILSEKFIEGHNPIYWAIVKLSNKPGSRDEEENEGAVTLLDILLSVPMDRATRAEAYLACLLTSDQTLFRRLRGEEPNKISAHELLLGVTPEDKLEAIDGDADYGAFRLIWNVAKFQQRMRAIGYISTEVVVRGRLWSISFAVLTAETTSMGAVIKPGTWVACISLLSPSTPSKLYAQMSILDPNTPFPDTADGTSGPSTPRQSPKLLPWGKEKRNSNSNKPPITYNFNVRSNPLEPIPMWPTNDDPRSYIQGTSRSLVIPLDKHWNGHSLQFDGCSYLNSDASLKVIVDGSLMPPPSGSDSDCIIS</sequence>
<feature type="compositionally biased region" description="Polar residues" evidence="1">
    <location>
        <begin position="316"/>
        <end position="326"/>
    </location>
</feature>